<reference evidence="1 2" key="1">
    <citation type="submission" date="2010-12" db="EMBL/GenBank/DDBJ databases">
        <authorList>
            <person name="Muzny D."/>
            <person name="Qin X."/>
            <person name="Deng J."/>
            <person name="Jiang H."/>
            <person name="Liu Y."/>
            <person name="Qu J."/>
            <person name="Song X.-Z."/>
            <person name="Zhang L."/>
            <person name="Thornton R."/>
            <person name="Coyle M."/>
            <person name="Francisco L."/>
            <person name="Jackson L."/>
            <person name="Javaid M."/>
            <person name="Korchina V."/>
            <person name="Kovar C."/>
            <person name="Mata R."/>
            <person name="Mathew T."/>
            <person name="Ngo R."/>
            <person name="Nguyen L."/>
            <person name="Nguyen N."/>
            <person name="Okwuonu G."/>
            <person name="Ongeri F."/>
            <person name="Pham C."/>
            <person name="Simmons D."/>
            <person name="Wilczek-Boney K."/>
            <person name="Hale W."/>
            <person name="Jakkamsetti A."/>
            <person name="Pham P."/>
            <person name="Ruth R."/>
            <person name="San Lucas F."/>
            <person name="Warren J."/>
            <person name="Zhang J."/>
            <person name="Zhao Z."/>
            <person name="Zhou C."/>
            <person name="Zhu D."/>
            <person name="Lee S."/>
            <person name="Bess C."/>
            <person name="Blankenburg K."/>
            <person name="Forbes L."/>
            <person name="Fu Q."/>
            <person name="Gubbala S."/>
            <person name="Hirani K."/>
            <person name="Jayaseelan J.C."/>
            <person name="Lara F."/>
            <person name="Munidasa M."/>
            <person name="Palculict T."/>
            <person name="Patil S."/>
            <person name="Pu L.-L."/>
            <person name="Saada N."/>
            <person name="Tang L."/>
            <person name="Weissenberger G."/>
            <person name="Zhu Y."/>
            <person name="Hemphill L."/>
            <person name="Shang Y."/>
            <person name="Youmans B."/>
            <person name="Ayvaz T."/>
            <person name="Ross M."/>
            <person name="Santibanez J."/>
            <person name="Aqrawi P."/>
            <person name="Gross S."/>
            <person name="Joshi V."/>
            <person name="Fowler G."/>
            <person name="Nazareth L."/>
            <person name="Reid J."/>
            <person name="Worley K."/>
            <person name="Petrosino J."/>
            <person name="Highlander S."/>
            <person name="Gibbs R."/>
        </authorList>
    </citation>
    <scope>NUCLEOTIDE SEQUENCE [LARGE SCALE GENOMIC DNA]</scope>
    <source>
        <strain evidence="1 2">DSM 3986</strain>
    </source>
</reference>
<dbReference type="Proteomes" id="UP000003434">
    <property type="component" value="Unassembled WGS sequence"/>
</dbReference>
<protein>
    <submittedName>
        <fullName evidence="1">Uncharacterized protein</fullName>
    </submittedName>
</protein>
<proteinExistence type="predicted"/>
<dbReference type="AlphaFoldDB" id="E6LJL7"/>
<dbReference type="Gene3D" id="3.10.20.90">
    <property type="entry name" value="Phosphatidylinositol 3-kinase Catalytic Subunit, Chain A, domain 1"/>
    <property type="match status" value="1"/>
</dbReference>
<dbReference type="InterPro" id="IPR024962">
    <property type="entry name" value="YukD-like"/>
</dbReference>
<name>E6LJL7_9FIRM</name>
<dbReference type="Pfam" id="PF08817">
    <property type="entry name" value="YukD"/>
    <property type="match status" value="1"/>
</dbReference>
<evidence type="ECO:0000313" key="2">
    <source>
        <dbReference type="Proteomes" id="UP000003434"/>
    </source>
</evidence>
<gene>
    <name evidence="1" type="ORF">HMPREF0381_0152</name>
</gene>
<sequence>MIIVDINVFILDKLYDFELNEDAKVREVIEEIVHMVEQKEKTSFTGNIADMVLVDNFRRDILDPDYTLAEQGIDSGWNLSLV</sequence>
<dbReference type="HOGENOM" id="CLU_194481_0_0_9"/>
<evidence type="ECO:0000313" key="1">
    <source>
        <dbReference type="EMBL" id="EFU77968.1"/>
    </source>
</evidence>
<organism evidence="1 2">
    <name type="scientific">Lachnoanaerobaculum saburreum DSM 3986</name>
    <dbReference type="NCBI Taxonomy" id="887325"/>
    <lineage>
        <taxon>Bacteria</taxon>
        <taxon>Bacillati</taxon>
        <taxon>Bacillota</taxon>
        <taxon>Clostridia</taxon>
        <taxon>Lachnospirales</taxon>
        <taxon>Lachnospiraceae</taxon>
        <taxon>Lachnoanaerobaculum</taxon>
    </lineage>
</organism>
<dbReference type="EMBL" id="AEPW01000003">
    <property type="protein sequence ID" value="EFU77968.1"/>
    <property type="molecule type" value="Genomic_DNA"/>
</dbReference>
<comment type="caution">
    <text evidence="1">The sequence shown here is derived from an EMBL/GenBank/DDBJ whole genome shotgun (WGS) entry which is preliminary data.</text>
</comment>
<dbReference type="RefSeq" id="WP_008749925.1">
    <property type="nucleotide sequence ID" value="NZ_GL622296.1"/>
</dbReference>
<accession>E6LJL7</accession>
<dbReference type="eggNOG" id="ENOG5032B2T">
    <property type="taxonomic scope" value="Bacteria"/>
</dbReference>